<name>A0A6V7WHC2_MELEN</name>
<gene>
    <name evidence="1" type="ORF">MENT_LOCUS38875</name>
</gene>
<reference evidence="1 2" key="1">
    <citation type="submission" date="2020-08" db="EMBL/GenBank/DDBJ databases">
        <authorList>
            <person name="Koutsovoulos G."/>
            <person name="Danchin GJ E."/>
        </authorList>
    </citation>
    <scope>NUCLEOTIDE SEQUENCE [LARGE SCALE GENOMIC DNA]</scope>
</reference>
<evidence type="ECO:0000313" key="1">
    <source>
        <dbReference type="EMBL" id="CAD2186384.1"/>
    </source>
</evidence>
<accession>A0A6V7WHC2</accession>
<protein>
    <submittedName>
        <fullName evidence="1">Uncharacterized protein</fullName>
    </submittedName>
</protein>
<organism evidence="1 2">
    <name type="scientific">Meloidogyne enterolobii</name>
    <name type="common">Root-knot nematode worm</name>
    <name type="synonym">Meloidogyne mayaguensis</name>
    <dbReference type="NCBI Taxonomy" id="390850"/>
    <lineage>
        <taxon>Eukaryota</taxon>
        <taxon>Metazoa</taxon>
        <taxon>Ecdysozoa</taxon>
        <taxon>Nematoda</taxon>
        <taxon>Chromadorea</taxon>
        <taxon>Rhabditida</taxon>
        <taxon>Tylenchina</taxon>
        <taxon>Tylenchomorpha</taxon>
        <taxon>Tylenchoidea</taxon>
        <taxon>Meloidogynidae</taxon>
        <taxon>Meloidogyninae</taxon>
        <taxon>Meloidogyne</taxon>
    </lineage>
</organism>
<dbReference type="Proteomes" id="UP000580250">
    <property type="component" value="Unassembled WGS sequence"/>
</dbReference>
<sequence length="51" mass="5898">MKRECQYSGILGHKVENISSSEKNQFEDDHDFIPLFSCSFYTLLHSSTTLL</sequence>
<dbReference type="EMBL" id="CAJEWN010000585">
    <property type="protein sequence ID" value="CAD2186384.1"/>
    <property type="molecule type" value="Genomic_DNA"/>
</dbReference>
<comment type="caution">
    <text evidence="1">The sequence shown here is derived from an EMBL/GenBank/DDBJ whole genome shotgun (WGS) entry which is preliminary data.</text>
</comment>
<dbReference type="AlphaFoldDB" id="A0A6V7WHC2"/>
<proteinExistence type="predicted"/>
<evidence type="ECO:0000313" key="2">
    <source>
        <dbReference type="Proteomes" id="UP000580250"/>
    </source>
</evidence>